<sequence length="68" mass="8081">MSEVKPSQNIAQFIELLKSRDFNYSPSANPTPIVSIISSFFNEYKYFEETYQCLKNQTFQDFEWIIVD</sequence>
<dbReference type="CDD" id="cd00761">
    <property type="entry name" value="Glyco_tranf_GTA_type"/>
    <property type="match status" value="1"/>
</dbReference>
<evidence type="ECO:0000313" key="2">
    <source>
        <dbReference type="EMBL" id="KIE12798.1"/>
    </source>
</evidence>
<dbReference type="SUPFAM" id="SSF53448">
    <property type="entry name" value="Nucleotide-diphospho-sugar transferases"/>
    <property type="match status" value="1"/>
</dbReference>
<evidence type="ECO:0000259" key="1">
    <source>
        <dbReference type="Pfam" id="PF00535"/>
    </source>
</evidence>
<dbReference type="Gene3D" id="3.90.550.10">
    <property type="entry name" value="Spore Coat Polysaccharide Biosynthesis Protein SpsA, Chain A"/>
    <property type="match status" value="1"/>
</dbReference>
<gene>
    <name evidence="2" type="ORF">DA73_0204710</name>
</gene>
<accession>A0A0C1RAX3</accession>
<dbReference type="EMBL" id="JHEG02000019">
    <property type="protein sequence ID" value="KIE12798.1"/>
    <property type="molecule type" value="Genomic_DNA"/>
</dbReference>
<reference evidence="2" key="1">
    <citation type="journal article" date="2015" name="Genome Announc.">
        <title>Draft Genome Sequence of Tolypothrix boutellei Strain VB521301.</title>
        <authorList>
            <person name="Chandrababunaidu M.M."/>
            <person name="Singh D."/>
            <person name="Sen D."/>
            <person name="Bhan S."/>
            <person name="Das S."/>
            <person name="Gupta A."/>
            <person name="Adhikary S.P."/>
            <person name="Tripathy S."/>
        </authorList>
    </citation>
    <scope>NUCLEOTIDE SEQUENCE</scope>
    <source>
        <strain evidence="2">VB521301</strain>
    </source>
</reference>
<name>A0A0C1RAX3_9CYAN</name>
<comment type="caution">
    <text evidence="2">The sequence shown here is derived from an EMBL/GenBank/DDBJ whole genome shotgun (WGS) entry which is preliminary data.</text>
</comment>
<feature type="domain" description="Glycosyltransferase 2-like" evidence="1">
    <location>
        <begin position="35"/>
        <end position="68"/>
    </location>
</feature>
<dbReference type="InterPro" id="IPR029044">
    <property type="entry name" value="Nucleotide-diphossugar_trans"/>
</dbReference>
<dbReference type="InterPro" id="IPR001173">
    <property type="entry name" value="Glyco_trans_2-like"/>
</dbReference>
<dbReference type="STRING" id="1479485.DA73_0204710"/>
<feature type="non-terminal residue" evidence="2">
    <location>
        <position position="68"/>
    </location>
</feature>
<protein>
    <recommendedName>
        <fullName evidence="1">Glycosyltransferase 2-like domain-containing protein</fullName>
    </recommendedName>
</protein>
<dbReference type="Pfam" id="PF00535">
    <property type="entry name" value="Glycos_transf_2"/>
    <property type="match status" value="1"/>
</dbReference>
<proteinExistence type="predicted"/>
<organism evidence="2">
    <name type="scientific">Tolypothrix bouteillei VB521301</name>
    <dbReference type="NCBI Taxonomy" id="1479485"/>
    <lineage>
        <taxon>Bacteria</taxon>
        <taxon>Bacillati</taxon>
        <taxon>Cyanobacteriota</taxon>
        <taxon>Cyanophyceae</taxon>
        <taxon>Nostocales</taxon>
        <taxon>Tolypothrichaceae</taxon>
        <taxon>Tolypothrix</taxon>
    </lineage>
</organism>
<dbReference type="AlphaFoldDB" id="A0A0C1RAX3"/>